<keyword evidence="2" id="KW-1185">Reference proteome</keyword>
<dbReference type="eggNOG" id="COG1087">
    <property type="taxonomic scope" value="Bacteria"/>
</dbReference>
<organism evidence="1 2">
    <name type="scientific">Rippkaea orientalis (strain PCC 8801 / RF-1)</name>
    <name type="common">Cyanothece sp. (strain PCC 8801)</name>
    <dbReference type="NCBI Taxonomy" id="41431"/>
    <lineage>
        <taxon>Bacteria</taxon>
        <taxon>Bacillati</taxon>
        <taxon>Cyanobacteriota</taxon>
        <taxon>Cyanophyceae</taxon>
        <taxon>Oscillatoriophycideae</taxon>
        <taxon>Chroococcales</taxon>
        <taxon>Aphanothecaceae</taxon>
        <taxon>Rippkaea</taxon>
        <taxon>Rippkaea orientalis</taxon>
    </lineage>
</organism>
<dbReference type="InterPro" id="IPR021336">
    <property type="entry name" value="DUF2949"/>
</dbReference>
<name>B7JZQ5_RIPO1</name>
<dbReference type="AlphaFoldDB" id="B7JZQ5"/>
<evidence type="ECO:0000313" key="1">
    <source>
        <dbReference type="EMBL" id="ACK64998.1"/>
    </source>
</evidence>
<dbReference type="Proteomes" id="UP000008204">
    <property type="component" value="Chromosome"/>
</dbReference>
<dbReference type="SUPFAM" id="SSF160246">
    <property type="entry name" value="EspE N-terminal domain-like"/>
    <property type="match status" value="1"/>
</dbReference>
<dbReference type="InterPro" id="IPR037257">
    <property type="entry name" value="T2SS_E_N_sf"/>
</dbReference>
<dbReference type="STRING" id="41431.PCC8801_0921"/>
<proteinExistence type="predicted"/>
<sequence>MQLGQILLYKKWISSDQLEEAIKLQNNQKSKLGQILLQKGLIANEQLNTALKEQYWRENGFWVID</sequence>
<dbReference type="Pfam" id="PF11165">
    <property type="entry name" value="DUF2949"/>
    <property type="match status" value="1"/>
</dbReference>
<dbReference type="HOGENOM" id="CLU_2842439_0_0_3"/>
<accession>B7JZQ5</accession>
<dbReference type="KEGG" id="cyp:PCC8801_0921"/>
<protein>
    <submittedName>
        <fullName evidence="1">Uncharacterized protein</fullName>
    </submittedName>
</protein>
<gene>
    <name evidence="1" type="ordered locus">PCC8801_0921</name>
</gene>
<dbReference type="EMBL" id="CP001287">
    <property type="protein sequence ID" value="ACK64998.1"/>
    <property type="molecule type" value="Genomic_DNA"/>
</dbReference>
<dbReference type="RefSeq" id="WP_012594273.1">
    <property type="nucleotide sequence ID" value="NC_011726.1"/>
</dbReference>
<evidence type="ECO:0000313" key="2">
    <source>
        <dbReference type="Proteomes" id="UP000008204"/>
    </source>
</evidence>
<reference evidence="2" key="1">
    <citation type="journal article" date="2011" name="MBio">
        <title>Novel metabolic attributes of the genus Cyanothece, comprising a group of unicellular nitrogen-fixing Cyanobacteria.</title>
        <authorList>
            <person name="Bandyopadhyay A."/>
            <person name="Elvitigala T."/>
            <person name="Welsh E."/>
            <person name="Stockel J."/>
            <person name="Liberton M."/>
            <person name="Min H."/>
            <person name="Sherman L.A."/>
            <person name="Pakrasi H.B."/>
        </authorList>
    </citation>
    <scope>NUCLEOTIDE SEQUENCE [LARGE SCALE GENOMIC DNA]</scope>
    <source>
        <strain evidence="2">PCC 8801</strain>
    </source>
</reference>
<dbReference type="OrthoDB" id="574304at2"/>